<comment type="caution">
    <text evidence="6">The sequence shown here is derived from an EMBL/GenBank/DDBJ whole genome shotgun (WGS) entry which is preliminary data.</text>
</comment>
<evidence type="ECO:0000313" key="7">
    <source>
        <dbReference type="Proteomes" id="UP001374579"/>
    </source>
</evidence>
<evidence type="ECO:0000259" key="5">
    <source>
        <dbReference type="PROSITE" id="PS51720"/>
    </source>
</evidence>
<evidence type="ECO:0000313" key="6">
    <source>
        <dbReference type="EMBL" id="KAK7089041.1"/>
    </source>
</evidence>
<evidence type="ECO:0000256" key="1">
    <source>
        <dbReference type="ARBA" id="ARBA00008535"/>
    </source>
</evidence>
<reference evidence="6 7" key="1">
    <citation type="submission" date="2024-02" db="EMBL/GenBank/DDBJ databases">
        <title>Chromosome-scale genome assembly of the rough periwinkle Littorina saxatilis.</title>
        <authorList>
            <person name="De Jode A."/>
            <person name="Faria R."/>
            <person name="Formenti G."/>
            <person name="Sims Y."/>
            <person name="Smith T.P."/>
            <person name="Tracey A."/>
            <person name="Wood J.M.D."/>
            <person name="Zagrodzka Z.B."/>
            <person name="Johannesson K."/>
            <person name="Butlin R.K."/>
            <person name="Leder E.H."/>
        </authorList>
    </citation>
    <scope>NUCLEOTIDE SEQUENCE [LARGE SCALE GENOMIC DNA]</scope>
    <source>
        <strain evidence="6">Snail1</strain>
        <tissue evidence="6">Muscle</tissue>
    </source>
</reference>
<dbReference type="Proteomes" id="UP001374579">
    <property type="component" value="Unassembled WGS sequence"/>
</dbReference>
<dbReference type="PANTHER" id="PTHR10903">
    <property type="entry name" value="GTPASE, IMAP FAMILY MEMBER-RELATED"/>
    <property type="match status" value="1"/>
</dbReference>
<keyword evidence="2" id="KW-0547">Nucleotide-binding</keyword>
<evidence type="ECO:0000256" key="3">
    <source>
        <dbReference type="ARBA" id="ARBA00023134"/>
    </source>
</evidence>
<protein>
    <recommendedName>
        <fullName evidence="5">AIG1-type G domain-containing protein</fullName>
    </recommendedName>
</protein>
<sequence>MATPEESDRGSGLTAEKDRFRLILIGQTGAGKSATGNTILGKKKFKSQTGINSGTKDCGFDIVNRKGQTILVMDTPGLCDTDGDDKVIAQRIARSLLTVTPGPHAVIMVLRCDARFTEHEVKMFDMLKSVFGEHLTSFLITVFVGKDQLDEDGGNFEEQLDKSKHLKYVLKQSDFRYVLFNNKGSPEEKDQMVDMLMDKVEQVVAKHDGNCFWHNIARYLEKTMSVMVDEEIRQRTGESSTAQDVRQVSTKNAEKSRPNPSVSIPLDRTLNVESGQTSDHGTEEEWYAICLDKEAINRQKEMSDLQKLGTVKSRLRNMKRSQQSSGTRMRVDQIFVESSQTSEHGAEEDWYAIYVEKEAIDRKKELRDLQKLGTVTSRLVESSQTSEHVAEEDWYAIYVEKEAIDRKKELRDLQKLGTVTSRLLNIKGSKLSSGTRTHVDQIFGQPTPEQYEQALDTMNDQLQTELAESQDGPSLYKMTTKRHMNTAEMKRLVEDAVREKIIRNLGKLNTIQKKELDEAIDTVNTKITKGLDKFNLKAMKTCNLM</sequence>
<evidence type="ECO:0000256" key="4">
    <source>
        <dbReference type="SAM" id="MobiDB-lite"/>
    </source>
</evidence>
<dbReference type="FunFam" id="3.40.50.300:FF:000366">
    <property type="entry name" value="GTPase, IMAP family member 2"/>
    <property type="match status" value="1"/>
</dbReference>
<dbReference type="GO" id="GO:0005525">
    <property type="term" value="F:GTP binding"/>
    <property type="evidence" value="ECO:0007669"/>
    <property type="project" value="UniProtKB-KW"/>
</dbReference>
<feature type="domain" description="AIG1-type G" evidence="5">
    <location>
        <begin position="17"/>
        <end position="221"/>
    </location>
</feature>
<dbReference type="PROSITE" id="PS51720">
    <property type="entry name" value="G_AIG1"/>
    <property type="match status" value="1"/>
</dbReference>
<keyword evidence="3" id="KW-0342">GTP-binding</keyword>
<dbReference type="InterPro" id="IPR006703">
    <property type="entry name" value="G_AIG1"/>
</dbReference>
<dbReference type="PANTHER" id="PTHR10903:SF184">
    <property type="entry name" value="GTP-BINDING PROTEIN A"/>
    <property type="match status" value="1"/>
</dbReference>
<feature type="compositionally biased region" description="Polar residues" evidence="4">
    <location>
        <begin position="237"/>
        <end position="251"/>
    </location>
</feature>
<evidence type="ECO:0000256" key="2">
    <source>
        <dbReference type="ARBA" id="ARBA00022741"/>
    </source>
</evidence>
<dbReference type="AlphaFoldDB" id="A0AAN9FY75"/>
<name>A0AAN9FY75_9CAEN</name>
<dbReference type="Gene3D" id="3.40.50.300">
    <property type="entry name" value="P-loop containing nucleotide triphosphate hydrolases"/>
    <property type="match status" value="1"/>
</dbReference>
<dbReference type="SUPFAM" id="SSF52540">
    <property type="entry name" value="P-loop containing nucleoside triphosphate hydrolases"/>
    <property type="match status" value="1"/>
</dbReference>
<feature type="region of interest" description="Disordered" evidence="4">
    <location>
        <begin position="234"/>
        <end position="279"/>
    </location>
</feature>
<keyword evidence="7" id="KW-1185">Reference proteome</keyword>
<organism evidence="6 7">
    <name type="scientific">Littorina saxatilis</name>
    <dbReference type="NCBI Taxonomy" id="31220"/>
    <lineage>
        <taxon>Eukaryota</taxon>
        <taxon>Metazoa</taxon>
        <taxon>Spiralia</taxon>
        <taxon>Lophotrochozoa</taxon>
        <taxon>Mollusca</taxon>
        <taxon>Gastropoda</taxon>
        <taxon>Caenogastropoda</taxon>
        <taxon>Littorinimorpha</taxon>
        <taxon>Littorinoidea</taxon>
        <taxon>Littorinidae</taxon>
        <taxon>Littorina</taxon>
    </lineage>
</organism>
<dbReference type="InterPro" id="IPR045058">
    <property type="entry name" value="GIMA/IAN/Toc"/>
</dbReference>
<dbReference type="EMBL" id="JBAMIC010003187">
    <property type="protein sequence ID" value="KAK7089041.1"/>
    <property type="molecule type" value="Genomic_DNA"/>
</dbReference>
<dbReference type="InterPro" id="IPR027417">
    <property type="entry name" value="P-loop_NTPase"/>
</dbReference>
<comment type="similarity">
    <text evidence="1">Belongs to the TRAFAC class TrmE-Era-EngA-EngB-Septin-like GTPase superfamily. AIG1/Toc34/Toc159-like paraseptin GTPase family. IAN subfamily.</text>
</comment>
<gene>
    <name evidence="6" type="ORF">V1264_024740</name>
</gene>
<dbReference type="Pfam" id="PF04548">
    <property type="entry name" value="AIG1"/>
    <property type="match status" value="1"/>
</dbReference>
<accession>A0AAN9FY75</accession>
<proteinExistence type="inferred from homology"/>